<dbReference type="SUPFAM" id="SSF109604">
    <property type="entry name" value="HD-domain/PDEase-like"/>
    <property type="match status" value="1"/>
</dbReference>
<evidence type="ECO:0000259" key="2">
    <source>
        <dbReference type="PROSITE" id="PS50113"/>
    </source>
</evidence>
<dbReference type="InterPro" id="IPR013655">
    <property type="entry name" value="PAS_fold_3"/>
</dbReference>
<feature type="domain" description="PAS" evidence="1">
    <location>
        <begin position="273"/>
        <end position="343"/>
    </location>
</feature>
<dbReference type="PANTHER" id="PTHR44757:SF2">
    <property type="entry name" value="BIOFILM ARCHITECTURE MAINTENANCE PROTEIN MBAA"/>
    <property type="match status" value="1"/>
</dbReference>
<dbReference type="CDD" id="cd01949">
    <property type="entry name" value="GGDEF"/>
    <property type="match status" value="1"/>
</dbReference>
<dbReference type="Gene3D" id="3.30.70.270">
    <property type="match status" value="1"/>
</dbReference>
<dbReference type="Gene3D" id="3.30.450.20">
    <property type="entry name" value="PAS domain"/>
    <property type="match status" value="3"/>
</dbReference>
<sequence>MNQLRFTILDSIGEAVYVRDLRDNLLYANKAFIDFTGWSIEKLSGKKCYEIFDSTIDACVVNCPARKLNGAVHSCRVEKTIRIFGEEIRHVRVSASPLTENGQVTGSVIIMQDITRLREYENLYISTEQKLKEELSLRKILEKYLSQSEAIYRAMFEHTGTAMLVINEDRTIAMANRETERITGYTRDEIVGKRTWGEFVHPEDKERMLRYHTERRANGGKVPNQYEFRLIDSRGQIRHIFYTIAMIPGTKQSIGSMIDITERKQVELKLRESEEKYRLLLENIEDVFYEVDLRGNFTYVNDSAYRVFGYDKNELIGRNYRELVDQENARKAFAAYNKVFTSGIPERGFCWAITRPDGQKRDMEVSVSPIRDQRGNICGFRGTARDITERKQVEDRLRYLSLHDTLTGLYNRTYFEEEMRRLEKGRRFPVSLICGDLDGLKLINDTLGHKKGDQLLKAAARAIKEALRASDVVARMGGDEFVVVLPETDEAGAENTCRRIQESIDRHNRQNPELPLHISLGWSTAKTGSEMSNLFKRADNNMYREKVLTSNGSKSTIFRALMSALEDRDFIKQGHITRLQETVTGMGRALGLPNRELAELVLLAQFHDIGKVGLSDKVLFKSEPLTDSERVEIKSHCEIGYRIARAAPDLVHIADLILAHHEWWNGHGYPLGFSGKEIPVACRILAITDAYDAMTNDRPYRKALSREEAIAELQRCAGTQFDPKLVELFVKLQLEKRVGD</sequence>
<evidence type="ECO:0000313" key="5">
    <source>
        <dbReference type="EMBL" id="SFR08089.1"/>
    </source>
</evidence>
<dbReference type="InterPro" id="IPR029787">
    <property type="entry name" value="Nucleotide_cyclase"/>
</dbReference>
<organism evidence="5 6">
    <name type="scientific">Desulfoscipio geothermicus DSM 3669</name>
    <dbReference type="NCBI Taxonomy" id="1121426"/>
    <lineage>
        <taxon>Bacteria</taxon>
        <taxon>Bacillati</taxon>
        <taxon>Bacillota</taxon>
        <taxon>Clostridia</taxon>
        <taxon>Eubacteriales</taxon>
        <taxon>Desulfallaceae</taxon>
        <taxon>Desulfoscipio</taxon>
    </lineage>
</organism>
<evidence type="ECO:0000259" key="4">
    <source>
        <dbReference type="PROSITE" id="PS51832"/>
    </source>
</evidence>
<dbReference type="Pfam" id="PF00989">
    <property type="entry name" value="PAS"/>
    <property type="match status" value="1"/>
</dbReference>
<dbReference type="Gene3D" id="1.10.3210.10">
    <property type="entry name" value="Hypothetical protein af1432"/>
    <property type="match status" value="1"/>
</dbReference>
<dbReference type="Proteomes" id="UP000199584">
    <property type="component" value="Unassembled WGS sequence"/>
</dbReference>
<dbReference type="PROSITE" id="PS50113">
    <property type="entry name" value="PAC"/>
    <property type="match status" value="1"/>
</dbReference>
<dbReference type="Pfam" id="PF13487">
    <property type="entry name" value="HD_5"/>
    <property type="match status" value="1"/>
</dbReference>
<feature type="domain" description="PAS" evidence="1">
    <location>
        <begin position="8"/>
        <end position="52"/>
    </location>
</feature>
<protein>
    <submittedName>
        <fullName evidence="5">PAS domain S-box-containing protein/diguanylate cyclase (GGDEF) domain-containing protein</fullName>
    </submittedName>
</protein>
<feature type="domain" description="PAC" evidence="2">
    <location>
        <begin position="347"/>
        <end position="399"/>
    </location>
</feature>
<evidence type="ECO:0000313" key="6">
    <source>
        <dbReference type="Proteomes" id="UP000199584"/>
    </source>
</evidence>
<dbReference type="SUPFAM" id="SSF55073">
    <property type="entry name" value="Nucleotide cyclase"/>
    <property type="match status" value="1"/>
</dbReference>
<dbReference type="SMART" id="SM00086">
    <property type="entry name" value="PAC"/>
    <property type="match status" value="3"/>
</dbReference>
<gene>
    <name evidence="5" type="ORF">SAMN05660706_1161</name>
</gene>
<dbReference type="RefSeq" id="WP_092483787.1">
    <property type="nucleotide sequence ID" value="NZ_FOYM01000016.1"/>
</dbReference>
<dbReference type="SMART" id="SM00091">
    <property type="entry name" value="PAS"/>
    <property type="match status" value="3"/>
</dbReference>
<proteinExistence type="predicted"/>
<dbReference type="SMART" id="SM00267">
    <property type="entry name" value="GGDEF"/>
    <property type="match status" value="1"/>
</dbReference>
<dbReference type="NCBIfam" id="TIGR00229">
    <property type="entry name" value="sensory_box"/>
    <property type="match status" value="3"/>
</dbReference>
<dbReference type="PROSITE" id="PS51832">
    <property type="entry name" value="HD_GYP"/>
    <property type="match status" value="1"/>
</dbReference>
<dbReference type="GO" id="GO:0006355">
    <property type="term" value="P:regulation of DNA-templated transcription"/>
    <property type="evidence" value="ECO:0007669"/>
    <property type="project" value="InterPro"/>
</dbReference>
<reference evidence="6" key="1">
    <citation type="submission" date="2016-10" db="EMBL/GenBank/DDBJ databases">
        <authorList>
            <person name="Varghese N."/>
            <person name="Submissions S."/>
        </authorList>
    </citation>
    <scope>NUCLEOTIDE SEQUENCE [LARGE SCALE GENOMIC DNA]</scope>
    <source>
        <strain evidence="6">DSM 3669</strain>
    </source>
</reference>
<dbReference type="EMBL" id="FOYM01000016">
    <property type="protein sequence ID" value="SFR08089.1"/>
    <property type="molecule type" value="Genomic_DNA"/>
</dbReference>
<dbReference type="InterPro" id="IPR003607">
    <property type="entry name" value="HD/PDEase_dom"/>
</dbReference>
<dbReference type="Pfam" id="PF13426">
    <property type="entry name" value="PAS_9"/>
    <property type="match status" value="1"/>
</dbReference>
<feature type="domain" description="PAS" evidence="1">
    <location>
        <begin position="148"/>
        <end position="220"/>
    </location>
</feature>
<dbReference type="PROSITE" id="PS50887">
    <property type="entry name" value="GGDEF"/>
    <property type="match status" value="1"/>
</dbReference>
<dbReference type="CDD" id="cd00077">
    <property type="entry name" value="HDc"/>
    <property type="match status" value="1"/>
</dbReference>
<feature type="domain" description="HD-GYP" evidence="4">
    <location>
        <begin position="550"/>
        <end position="740"/>
    </location>
</feature>
<dbReference type="PANTHER" id="PTHR44757">
    <property type="entry name" value="DIGUANYLATE CYCLASE DGCP"/>
    <property type="match status" value="1"/>
</dbReference>
<name>A0A1I6DRN0_9FIRM</name>
<dbReference type="SUPFAM" id="SSF55785">
    <property type="entry name" value="PYP-like sensor domain (PAS domain)"/>
    <property type="match status" value="3"/>
</dbReference>
<keyword evidence="6" id="KW-1185">Reference proteome</keyword>
<dbReference type="OrthoDB" id="9798833at2"/>
<dbReference type="InterPro" id="IPR000014">
    <property type="entry name" value="PAS"/>
</dbReference>
<dbReference type="InterPro" id="IPR013767">
    <property type="entry name" value="PAS_fold"/>
</dbReference>
<dbReference type="Pfam" id="PF08447">
    <property type="entry name" value="PAS_3"/>
    <property type="match status" value="1"/>
</dbReference>
<evidence type="ECO:0000259" key="1">
    <source>
        <dbReference type="PROSITE" id="PS50112"/>
    </source>
</evidence>
<dbReference type="NCBIfam" id="TIGR00254">
    <property type="entry name" value="GGDEF"/>
    <property type="match status" value="1"/>
</dbReference>
<dbReference type="InterPro" id="IPR052155">
    <property type="entry name" value="Biofilm_reg_signaling"/>
</dbReference>
<dbReference type="InterPro" id="IPR037522">
    <property type="entry name" value="HD_GYP_dom"/>
</dbReference>
<dbReference type="InterPro" id="IPR001610">
    <property type="entry name" value="PAC"/>
</dbReference>
<dbReference type="InterPro" id="IPR035965">
    <property type="entry name" value="PAS-like_dom_sf"/>
</dbReference>
<accession>A0A1I6DRN0</accession>
<dbReference type="InterPro" id="IPR000700">
    <property type="entry name" value="PAS-assoc_C"/>
</dbReference>
<dbReference type="STRING" id="39060.SAMN05660706_1161"/>
<dbReference type="InterPro" id="IPR000160">
    <property type="entry name" value="GGDEF_dom"/>
</dbReference>
<dbReference type="CDD" id="cd00130">
    <property type="entry name" value="PAS"/>
    <property type="match status" value="3"/>
</dbReference>
<feature type="domain" description="GGDEF" evidence="3">
    <location>
        <begin position="428"/>
        <end position="560"/>
    </location>
</feature>
<dbReference type="AlphaFoldDB" id="A0A1I6DRN0"/>
<dbReference type="InterPro" id="IPR043128">
    <property type="entry name" value="Rev_trsase/Diguanyl_cyclase"/>
</dbReference>
<evidence type="ECO:0000259" key="3">
    <source>
        <dbReference type="PROSITE" id="PS50887"/>
    </source>
</evidence>
<dbReference type="PROSITE" id="PS50112">
    <property type="entry name" value="PAS"/>
    <property type="match status" value="3"/>
</dbReference>
<dbReference type="Pfam" id="PF00990">
    <property type="entry name" value="GGDEF"/>
    <property type="match status" value="1"/>
</dbReference>